<keyword evidence="2" id="KW-0378">Hydrolase</keyword>
<evidence type="ECO:0000313" key="3">
    <source>
        <dbReference type="Proteomes" id="UP000268329"/>
    </source>
</evidence>
<evidence type="ECO:0000313" key="2">
    <source>
        <dbReference type="EMBL" id="AYN37673.1"/>
    </source>
</evidence>
<keyword evidence="2" id="KW-0540">Nuclease</keyword>
<dbReference type="InterPro" id="IPR011089">
    <property type="entry name" value="GmrSD_C"/>
</dbReference>
<keyword evidence="3" id="KW-1185">Reference proteome</keyword>
<dbReference type="PANTHER" id="PTHR24094">
    <property type="entry name" value="SECRETED PROTEIN"/>
    <property type="match status" value="1"/>
</dbReference>
<proteinExistence type="predicted"/>
<dbReference type="Proteomes" id="UP000268329">
    <property type="component" value="Plasmid unnamed1"/>
</dbReference>
<reference evidence="2 3" key="1">
    <citation type="submission" date="2018-10" db="EMBL/GenBank/DDBJ databases">
        <title>The genome of Streptomyces dangxiongensis Z022.</title>
        <authorList>
            <person name="Zhang B."/>
        </authorList>
    </citation>
    <scope>NUCLEOTIDE SEQUENCE [LARGE SCALE GENOMIC DNA]</scope>
    <source>
        <strain evidence="2 3">Z022</strain>
        <plasmid evidence="2 3">unnamed1</plasmid>
    </source>
</reference>
<sequence length="261" mass="28046">MCRRSDLTPDRVDRSRFPGGSLAGAATKITAFPCSSRGLPPVRFTRSAAVLAALLLSATAHAAPAAAAPADRVTLPVRDALAQLPLHAEDRTGYERSKFRHWVDADRDGCNTRAEVLKAEAVIAPTQGPRCALGGGEWYSPYDGRYIQGPSGVDIDHLVPLAEAWDSGASVWTAKKREAYANDLGDDRALIAVSAASNRSKADQDPSTWLPPTIGYRCQYVTDWVADKMRWGLSIDIAEHAALADVLSRCPNVPVTVTPAR</sequence>
<protein>
    <submittedName>
        <fullName evidence="2">HNH endonuclease</fullName>
    </submittedName>
</protein>
<keyword evidence="2" id="KW-0614">Plasmid</keyword>
<dbReference type="AlphaFoldDB" id="A0A3G2J663"/>
<dbReference type="Pfam" id="PF07510">
    <property type="entry name" value="GmrSD_C"/>
    <property type="match status" value="1"/>
</dbReference>
<dbReference type="GO" id="GO:0004519">
    <property type="term" value="F:endonuclease activity"/>
    <property type="evidence" value="ECO:0007669"/>
    <property type="project" value="UniProtKB-KW"/>
</dbReference>
<dbReference type="EMBL" id="CP033072">
    <property type="protein sequence ID" value="AYN37673.1"/>
    <property type="molecule type" value="Genomic_DNA"/>
</dbReference>
<evidence type="ECO:0000259" key="1">
    <source>
        <dbReference type="Pfam" id="PF07510"/>
    </source>
</evidence>
<organism evidence="2 3">
    <name type="scientific">Streptomyces dangxiongensis</name>
    <dbReference type="NCBI Taxonomy" id="1442032"/>
    <lineage>
        <taxon>Bacteria</taxon>
        <taxon>Bacillati</taxon>
        <taxon>Actinomycetota</taxon>
        <taxon>Actinomycetes</taxon>
        <taxon>Kitasatosporales</taxon>
        <taxon>Streptomycetaceae</taxon>
        <taxon>Streptomyces</taxon>
    </lineage>
</organism>
<feature type="domain" description="GmrSD restriction endonucleases C-terminal" evidence="1">
    <location>
        <begin position="141"/>
        <end position="245"/>
    </location>
</feature>
<name>A0A3G2J663_9ACTN</name>
<keyword evidence="2" id="KW-0255">Endonuclease</keyword>
<gene>
    <name evidence="2" type="ORF">D9753_00105</name>
</gene>
<dbReference type="OrthoDB" id="5196645at2"/>
<accession>A0A3G2J663</accession>
<dbReference type="KEGG" id="sdd:D9753_00105"/>
<dbReference type="PANTHER" id="PTHR24094:SF15">
    <property type="entry name" value="AMP-DEPENDENT SYNTHETASE_LIGASE DOMAIN-CONTAINING PROTEIN-RELATED"/>
    <property type="match status" value="1"/>
</dbReference>
<geneLocation type="plasmid" evidence="2">
    <name>unnamed1</name>
</geneLocation>